<dbReference type="EMBL" id="MW021756">
    <property type="protein sequence ID" value="QPX76527.1"/>
    <property type="molecule type" value="Genomic_DNA"/>
</dbReference>
<accession>A0A7T3TLR8</accession>
<proteinExistence type="predicted"/>
<protein>
    <submittedName>
        <fullName evidence="2">Uncharacterized protein</fullName>
    </submittedName>
</protein>
<keyword evidence="1" id="KW-0812">Transmembrane</keyword>
<keyword evidence="1" id="KW-0472">Membrane</keyword>
<organism evidence="2 3">
    <name type="scientific">Cronobacter phage vB_CsaM_SemperBestia</name>
    <dbReference type="NCBI Taxonomy" id="2777353"/>
    <lineage>
        <taxon>Viruses</taxon>
        <taxon>Duplodnaviria</taxon>
        <taxon>Heunggongvirae</taxon>
        <taxon>Uroviricota</taxon>
        <taxon>Caudoviricetes</taxon>
        <taxon>Pantevenvirales</taxon>
        <taxon>Straboviridae</taxon>
        <taxon>Pseudotevenvirus</taxon>
        <taxon>Pseudotevenvirus leb</taxon>
    </lineage>
</organism>
<evidence type="ECO:0000256" key="1">
    <source>
        <dbReference type="SAM" id="Phobius"/>
    </source>
</evidence>
<sequence>MTYKAGDRVVTVKDGKFAKAGTHGIVNTDRDGILGVVGPDHGKSTLFETDKVRIATAADPGYYGTRDEFESEKDQEIAELKTKVHNARVLAVICLTVAAINTGLLGWVVNHV</sequence>
<dbReference type="Proteomes" id="UP000595879">
    <property type="component" value="Genome"/>
</dbReference>
<feature type="transmembrane region" description="Helical" evidence="1">
    <location>
        <begin position="89"/>
        <end position="109"/>
    </location>
</feature>
<keyword evidence="1" id="KW-1133">Transmembrane helix</keyword>
<name>A0A7T3TLR8_9CAUD</name>
<evidence type="ECO:0000313" key="3">
    <source>
        <dbReference type="Proteomes" id="UP000595879"/>
    </source>
</evidence>
<reference evidence="2 3" key="1">
    <citation type="submission" date="2020-09" db="EMBL/GenBank/DDBJ databases">
        <authorList>
            <person name="Reed H.X."/>
            <person name="Ayers H."/>
            <person name="Chronis L."/>
            <person name="Gaertner R."/>
            <person name="Thompson D."/>
            <person name="Newey C."/>
            <person name="Breakwell D.P."/>
            <person name="Grose J.H."/>
        </authorList>
    </citation>
    <scope>NUCLEOTIDE SEQUENCE [LARGE SCALE GENOMIC DNA]</scope>
</reference>
<evidence type="ECO:0000313" key="2">
    <source>
        <dbReference type="EMBL" id="QPX76527.1"/>
    </source>
</evidence>